<gene>
    <name evidence="1" type="ORF">SAMN05444420_10776</name>
</gene>
<dbReference type="GeneID" id="85017132"/>
<evidence type="ECO:0000313" key="2">
    <source>
        <dbReference type="Proteomes" id="UP000182771"/>
    </source>
</evidence>
<accession>A0A1H2YKQ7</accession>
<keyword evidence="2" id="KW-1185">Reference proteome</keyword>
<sequence>MKKYFYLLIAACFLFTFCHKEEKGKDLDTRRRIPLCSTPPYIFSIFVKEESADYALFLKDVDQIDKESIYFFKKSNGKEVRSNLPLGIDFYQGKNIRIAAFEPLEFFTGEKETFYLRNKEKSYKMDILGIYGVIKMVQFGKEYNCGYYFELDEVYINDVKREVQQIEDSKGIFLD</sequence>
<organism evidence="1 2">
    <name type="scientific">Capnocytophaga granulosa</name>
    <dbReference type="NCBI Taxonomy" id="45242"/>
    <lineage>
        <taxon>Bacteria</taxon>
        <taxon>Pseudomonadati</taxon>
        <taxon>Bacteroidota</taxon>
        <taxon>Flavobacteriia</taxon>
        <taxon>Flavobacteriales</taxon>
        <taxon>Flavobacteriaceae</taxon>
        <taxon>Capnocytophaga</taxon>
    </lineage>
</organism>
<comment type="caution">
    <text evidence="1">The sequence shown here is derived from an EMBL/GenBank/DDBJ whole genome shotgun (WGS) entry which is preliminary data.</text>
</comment>
<evidence type="ECO:0000313" key="1">
    <source>
        <dbReference type="EMBL" id="SDX05585.1"/>
    </source>
</evidence>
<proteinExistence type="predicted"/>
<reference evidence="1 2" key="1">
    <citation type="submission" date="2016-10" db="EMBL/GenBank/DDBJ databases">
        <authorList>
            <person name="Varghese N."/>
            <person name="Submissions S."/>
        </authorList>
    </citation>
    <scope>NUCLEOTIDE SEQUENCE [LARGE SCALE GENOMIC DNA]</scope>
    <source>
        <strain evidence="1 2">DSM 11449</strain>
    </source>
</reference>
<protein>
    <submittedName>
        <fullName evidence="1">Uncharacterized protein</fullName>
    </submittedName>
</protein>
<name>A0A1H2YKQ7_9FLAO</name>
<dbReference type="RefSeq" id="WP_016421017.1">
    <property type="nucleotide sequence ID" value="NZ_FNND01000007.1"/>
</dbReference>
<dbReference type="Proteomes" id="UP000182771">
    <property type="component" value="Unassembled WGS sequence"/>
</dbReference>
<dbReference type="AlphaFoldDB" id="A0A1H2YKQ7"/>
<dbReference type="EMBL" id="FNND01000007">
    <property type="protein sequence ID" value="SDX05585.1"/>
    <property type="molecule type" value="Genomic_DNA"/>
</dbReference>